<dbReference type="Proteomes" id="UP000032360">
    <property type="component" value="Unassembled WGS sequence"/>
</dbReference>
<dbReference type="STRING" id="1280514.AXFE_04270"/>
<comment type="caution">
    <text evidence="3">The sequence shown here is derived from an EMBL/GenBank/DDBJ whole genome shotgun (WGS) entry which is preliminary data.</text>
</comment>
<evidence type="ECO:0000256" key="2">
    <source>
        <dbReference type="SAM" id="MobiDB-lite"/>
    </source>
</evidence>
<dbReference type="EMBL" id="JXYS01000009">
    <property type="protein sequence ID" value="KJF18695.1"/>
    <property type="molecule type" value="Genomic_DNA"/>
</dbReference>
<keyword evidence="1" id="KW-0378">Hydrolase</keyword>
<sequence>MFVKKGKHFRQPLHMMPKPSRQPLHGMPRRPRGKIRVSIGFSLLAVAAIGVGYPLWWNNRSSSGAAALLKNTSKQLIATAYRQRLGQDCIASPGPGVLQVAKISLTAPVQQGLGNSVLDISIGHDPLTPWPGPTTTALFAAHDVSFFSHLSQLKPGDTITYTVPCATYTFAVTGAVVTKPGASVPIPKGGGVVLDTCWPPNALWYTPDRYVVTARYVGTKPQGSIDTSSTVPSLPTVKIGFAIPQGLNPALLILGNNTQMMGEMQFSGTPSSYFEQSNAPLVIEATALQGWFGVIHALEASSQSWWRSLAPSVTYPTSLSGVNLSSTSALSITEDIDGTTATGVTLSGGLNHRLVSVTESISNNELSITNVTFGA</sequence>
<keyword evidence="4" id="KW-1185">Reference proteome</keyword>
<evidence type="ECO:0000313" key="3">
    <source>
        <dbReference type="EMBL" id="KJF18695.1"/>
    </source>
</evidence>
<dbReference type="Pfam" id="PF04203">
    <property type="entry name" value="Sortase"/>
    <property type="match status" value="1"/>
</dbReference>
<dbReference type="InterPro" id="IPR041999">
    <property type="entry name" value="Sortase_D_1"/>
</dbReference>
<gene>
    <name evidence="3" type="ORF">AXFE_04270</name>
</gene>
<dbReference type="SUPFAM" id="SSF63817">
    <property type="entry name" value="Sortase"/>
    <property type="match status" value="1"/>
</dbReference>
<dbReference type="CDD" id="cd05828">
    <property type="entry name" value="Sortase_D_1"/>
    <property type="match status" value="1"/>
</dbReference>
<dbReference type="AlphaFoldDB" id="A0A0D8HL04"/>
<name>A0A0D8HL04_9ACTN</name>
<dbReference type="RefSeq" id="WP_052604234.1">
    <property type="nucleotide sequence ID" value="NZ_JXYS01000009.1"/>
</dbReference>
<proteinExistence type="predicted"/>
<dbReference type="OrthoDB" id="5242879at2"/>
<dbReference type="InterPro" id="IPR005754">
    <property type="entry name" value="Sortase"/>
</dbReference>
<dbReference type="InterPro" id="IPR023365">
    <property type="entry name" value="Sortase_dom-sf"/>
</dbReference>
<accession>A0A0D8HL04</accession>
<organism evidence="3 4">
    <name type="scientific">Acidithrix ferrooxidans</name>
    <dbReference type="NCBI Taxonomy" id="1280514"/>
    <lineage>
        <taxon>Bacteria</taxon>
        <taxon>Bacillati</taxon>
        <taxon>Actinomycetota</taxon>
        <taxon>Acidimicrobiia</taxon>
        <taxon>Acidimicrobiales</taxon>
        <taxon>Acidimicrobiaceae</taxon>
        <taxon>Acidithrix</taxon>
    </lineage>
</organism>
<dbReference type="GO" id="GO:0016787">
    <property type="term" value="F:hydrolase activity"/>
    <property type="evidence" value="ECO:0007669"/>
    <property type="project" value="UniProtKB-KW"/>
</dbReference>
<reference evidence="3 4" key="1">
    <citation type="submission" date="2015-01" db="EMBL/GenBank/DDBJ databases">
        <title>Draft genome of the acidophilic iron oxidizer Acidithrix ferrooxidans strain Py-F3.</title>
        <authorList>
            <person name="Poehlein A."/>
            <person name="Eisen S."/>
            <person name="Schloemann M."/>
            <person name="Johnson B.D."/>
            <person name="Daniel R."/>
            <person name="Muehling M."/>
        </authorList>
    </citation>
    <scope>NUCLEOTIDE SEQUENCE [LARGE SCALE GENOMIC DNA]</scope>
    <source>
        <strain evidence="3 4">Py-F3</strain>
    </source>
</reference>
<feature type="region of interest" description="Disordered" evidence="2">
    <location>
        <begin position="1"/>
        <end position="28"/>
    </location>
</feature>
<evidence type="ECO:0000313" key="4">
    <source>
        <dbReference type="Proteomes" id="UP000032360"/>
    </source>
</evidence>
<feature type="compositionally biased region" description="Basic residues" evidence="2">
    <location>
        <begin position="1"/>
        <end position="11"/>
    </location>
</feature>
<evidence type="ECO:0000256" key="1">
    <source>
        <dbReference type="ARBA" id="ARBA00022801"/>
    </source>
</evidence>
<protein>
    <submittedName>
        <fullName evidence="3">Sortase family protein</fullName>
    </submittedName>
</protein>
<dbReference type="Gene3D" id="2.40.260.10">
    <property type="entry name" value="Sortase"/>
    <property type="match status" value="1"/>
</dbReference>